<evidence type="ECO:0000313" key="2">
    <source>
        <dbReference type="Proteomes" id="UP001199424"/>
    </source>
</evidence>
<dbReference type="RefSeq" id="WP_308449237.1">
    <property type="nucleotide sequence ID" value="NZ_JAJEQC010000006.1"/>
</dbReference>
<reference evidence="1" key="1">
    <citation type="submission" date="2021-10" db="EMBL/GenBank/DDBJ databases">
        <title>Anaerobic single-cell dispensing facilitates the cultivation of human gut bacteria.</title>
        <authorList>
            <person name="Afrizal A."/>
        </authorList>
    </citation>
    <scope>NUCLEOTIDE SEQUENCE</scope>
    <source>
        <strain evidence="1">CLA-AA-H250</strain>
    </source>
</reference>
<dbReference type="AlphaFoldDB" id="A0AAE3DHI7"/>
<keyword evidence="2" id="KW-1185">Reference proteome</keyword>
<dbReference type="Proteomes" id="UP001199424">
    <property type="component" value="Unassembled WGS sequence"/>
</dbReference>
<accession>A0AAE3DHI7</accession>
<name>A0AAE3DHI7_9FIRM</name>
<comment type="caution">
    <text evidence="1">The sequence shown here is derived from an EMBL/GenBank/DDBJ whole genome shotgun (WGS) entry which is preliminary data.</text>
</comment>
<organism evidence="1 2">
    <name type="scientific">Hominenteromicrobium mulieris</name>
    <dbReference type="NCBI Taxonomy" id="2885357"/>
    <lineage>
        <taxon>Bacteria</taxon>
        <taxon>Bacillati</taxon>
        <taxon>Bacillota</taxon>
        <taxon>Clostridia</taxon>
        <taxon>Eubacteriales</taxon>
        <taxon>Oscillospiraceae</taxon>
        <taxon>Hominenteromicrobium</taxon>
    </lineage>
</organism>
<protein>
    <submittedName>
        <fullName evidence="1">Uncharacterized protein</fullName>
    </submittedName>
</protein>
<sequence>MILFLFSIAVSCLLIALAQGAVFLISLVTKSAHRAKSTSVRRSVQNFTGLPNREEVKNIYSLSDQFADRLREVVQS</sequence>
<evidence type="ECO:0000313" key="1">
    <source>
        <dbReference type="EMBL" id="MCC2136878.1"/>
    </source>
</evidence>
<dbReference type="EMBL" id="JAJEQC010000006">
    <property type="protein sequence ID" value="MCC2136878.1"/>
    <property type="molecule type" value="Genomic_DNA"/>
</dbReference>
<proteinExistence type="predicted"/>
<gene>
    <name evidence="1" type="ORF">LKD31_07590</name>
</gene>